<dbReference type="PANTHER" id="PTHR12697">
    <property type="entry name" value="PBS LYASE HEAT-LIKE PROTEIN"/>
    <property type="match status" value="1"/>
</dbReference>
<dbReference type="InterPro" id="IPR004155">
    <property type="entry name" value="PBS_lyase_HEAT"/>
</dbReference>
<name>A0A0R2RGE5_9BACT</name>
<sequence>MRLALLAAPLALPIVISLSSCSKPDSRLAQRAHRLLDEGKLQQAQDSIQDGFRQFPESIALRQERLHLNLLAGQPELAAAEARQILQTDSSAQPYRLPLRNPSPAIRSLAVRAFALDPPSRPSPLSILKTALRDSDPTVRREAIEATRILSPAQASPLLRQATQDSDWLTRASAARLLGGRADPSAIPTLFSMLQDKDSYVRRFARRSLLELSTSAKPDAYLPSLQSQDRTTQVVAALALARLNDGRGLDTLLAEIGNPLGIERIECVKSAVRIQDPRVLPAVRSATADSDAQVRMVALIALGLLKDKESAPLMRKIGGDRSTPQEVRLAAGKALELLSQPAGK</sequence>
<comment type="function">
    <text evidence="1">Catalyzes the hydroxylation of the N(6)-(4-aminobutyl)-L-lysine intermediate produced by deoxyhypusine synthase/DHPS on a critical lysine of the eukaryotic translation initiation factor 5A/eIF-5A. This is the second step of the post-translational modification of that lysine into an unusual amino acid residue named hypusine. Hypusination is unique to mature eIF-5A factor and is essential for its function.</text>
</comment>
<evidence type="ECO:0008006" key="4">
    <source>
        <dbReference type="Google" id="ProtNLM"/>
    </source>
</evidence>
<evidence type="ECO:0000256" key="1">
    <source>
        <dbReference type="ARBA" id="ARBA00045876"/>
    </source>
</evidence>
<accession>A0A0R2RGE5</accession>
<dbReference type="PROSITE" id="PS51257">
    <property type="entry name" value="PROKAR_LIPOPROTEIN"/>
    <property type="match status" value="1"/>
</dbReference>
<proteinExistence type="predicted"/>
<evidence type="ECO:0000313" key="3">
    <source>
        <dbReference type="Proteomes" id="UP000051269"/>
    </source>
</evidence>
<comment type="caution">
    <text evidence="2">The sequence shown here is derived from an EMBL/GenBank/DDBJ whole genome shotgun (WGS) entry which is preliminary data.</text>
</comment>
<dbReference type="Pfam" id="PF13646">
    <property type="entry name" value="HEAT_2"/>
    <property type="match status" value="2"/>
</dbReference>
<evidence type="ECO:0000313" key="2">
    <source>
        <dbReference type="EMBL" id="KRO61414.1"/>
    </source>
</evidence>
<dbReference type="InterPro" id="IPR021133">
    <property type="entry name" value="HEAT_type_2"/>
</dbReference>
<reference evidence="2 3" key="1">
    <citation type="submission" date="2015-10" db="EMBL/GenBank/DDBJ databases">
        <title>Metagenome-Assembled Genomes uncover a global brackish microbiome.</title>
        <authorList>
            <person name="Hugerth L.W."/>
            <person name="Larsson J."/>
            <person name="Alneberg J."/>
            <person name="Lindh M.V."/>
            <person name="Legrand C."/>
            <person name="Pinhassi J."/>
            <person name="Andersson A.F."/>
        </authorList>
    </citation>
    <scope>NUCLEOTIDE SEQUENCE [LARGE SCALE GENOMIC DNA]</scope>
    <source>
        <strain evidence="2">BACL18 MAG-120507-bin52</strain>
    </source>
</reference>
<dbReference type="EMBL" id="LIBO01000237">
    <property type="protein sequence ID" value="KRO61414.1"/>
    <property type="molecule type" value="Genomic_DNA"/>
</dbReference>
<dbReference type="SMART" id="SM00567">
    <property type="entry name" value="EZ_HEAT"/>
    <property type="match status" value="5"/>
</dbReference>
<dbReference type="PANTHER" id="PTHR12697:SF38">
    <property type="entry name" value="PBS LYASE HEAT DOMAIN PROTEIN REPEAT-CONTAINING PROTEIN"/>
    <property type="match status" value="1"/>
</dbReference>
<dbReference type="Gene3D" id="1.25.10.10">
    <property type="entry name" value="Leucine-rich Repeat Variant"/>
    <property type="match status" value="2"/>
</dbReference>
<dbReference type="SUPFAM" id="SSF48371">
    <property type="entry name" value="ARM repeat"/>
    <property type="match status" value="2"/>
</dbReference>
<dbReference type="PROSITE" id="PS50077">
    <property type="entry name" value="HEAT_REPEAT"/>
    <property type="match status" value="2"/>
</dbReference>
<dbReference type="Proteomes" id="UP000051269">
    <property type="component" value="Unassembled WGS sequence"/>
</dbReference>
<gene>
    <name evidence="2" type="ORF">ABR82_03775</name>
</gene>
<protein>
    <recommendedName>
        <fullName evidence="4">HEAT repeat domain-containing protein</fullName>
    </recommendedName>
</protein>
<organism evidence="2 3">
    <name type="scientific">Verrucomicrobia subdivision 6 bacterium BACL9 MAG-120507-bin52</name>
    <dbReference type="NCBI Taxonomy" id="1655590"/>
    <lineage>
        <taxon>Bacteria</taxon>
        <taxon>Pseudomonadati</taxon>
        <taxon>Verrucomicrobiota</taxon>
        <taxon>Verrucomicrobiia</taxon>
        <taxon>Verrucomicrobiales</taxon>
        <taxon>Verrucomicrobia subdivision 6</taxon>
    </lineage>
</organism>
<dbReference type="InterPro" id="IPR016024">
    <property type="entry name" value="ARM-type_fold"/>
</dbReference>
<dbReference type="InterPro" id="IPR011989">
    <property type="entry name" value="ARM-like"/>
</dbReference>
<dbReference type="AlphaFoldDB" id="A0A0R2RGE5"/>
<dbReference type="GO" id="GO:0016491">
    <property type="term" value="F:oxidoreductase activity"/>
    <property type="evidence" value="ECO:0007669"/>
    <property type="project" value="TreeGrafter"/>
</dbReference>